<evidence type="ECO:0000313" key="1">
    <source>
        <dbReference type="EMBL" id="KAI3723395.1"/>
    </source>
</evidence>
<reference evidence="2" key="1">
    <citation type="journal article" date="2022" name="Mol. Ecol. Resour.">
        <title>The genomes of chicory, endive, great burdock and yacon provide insights into Asteraceae palaeo-polyploidization history and plant inulin production.</title>
        <authorList>
            <person name="Fan W."/>
            <person name="Wang S."/>
            <person name="Wang H."/>
            <person name="Wang A."/>
            <person name="Jiang F."/>
            <person name="Liu H."/>
            <person name="Zhao H."/>
            <person name="Xu D."/>
            <person name="Zhang Y."/>
        </authorList>
    </citation>
    <scope>NUCLEOTIDE SEQUENCE [LARGE SCALE GENOMIC DNA]</scope>
    <source>
        <strain evidence="2">cv. Punajuju</strain>
    </source>
</reference>
<proteinExistence type="predicted"/>
<accession>A0ACB9BMZ0</accession>
<comment type="caution">
    <text evidence="1">The sequence shown here is derived from an EMBL/GenBank/DDBJ whole genome shotgun (WGS) entry which is preliminary data.</text>
</comment>
<protein>
    <submittedName>
        <fullName evidence="1">Uncharacterized protein</fullName>
    </submittedName>
</protein>
<sequence length="475" mass="53348">MVSTHHPHFVLFPFMSKGHTIPLLHLAQLLLRHDAKLTLLTTKANRPFIAEFLHRHADSISVIDLPFPSDVEGIRQGIESTDKLPCMSLFWRFVTATKLIQPHFEQALNNLAGVTCIVSDGFLSWTLASANKLGIPRVSFFGMSGYSTAVALEVGAKRLLSGSESDDDLITVTRFPWIKVTRNDFDEPFNQPDPTSPQLDSLMEIVVAMANSHGLIMNSFYELEPLFIDYLNRECNLKAWCAGPLCLAESPATADGSSDHHDQKPKWVEWLDIKLSQGLSVLYVAFGSQVAISRQQLEAISKGLEDSDVNFLWVVRKCEMTNHVVDELQERVGERGFIVREWVDQREILKHESVKGFVSHCGLNSVMESICSEVPILAWPMMADQHLNARMVVEEIKIGLRVETCDGSVRGFVKSEGLKKMVTELMEGERGKEVRKKVKDVGKAAKEAMAENGSSWRTLDELINDVWTIRETLTE</sequence>
<dbReference type="Proteomes" id="UP001055811">
    <property type="component" value="Linkage Group LG06"/>
</dbReference>
<evidence type="ECO:0000313" key="2">
    <source>
        <dbReference type="Proteomes" id="UP001055811"/>
    </source>
</evidence>
<gene>
    <name evidence="1" type="ORF">L2E82_34929</name>
</gene>
<name>A0ACB9BMZ0_CICIN</name>
<dbReference type="EMBL" id="CM042014">
    <property type="protein sequence ID" value="KAI3723395.1"/>
    <property type="molecule type" value="Genomic_DNA"/>
</dbReference>
<reference evidence="1 2" key="2">
    <citation type="journal article" date="2022" name="Mol. Ecol. Resour.">
        <title>The genomes of chicory, endive, great burdock and yacon provide insights into Asteraceae paleo-polyploidization history and plant inulin production.</title>
        <authorList>
            <person name="Fan W."/>
            <person name="Wang S."/>
            <person name="Wang H."/>
            <person name="Wang A."/>
            <person name="Jiang F."/>
            <person name="Liu H."/>
            <person name="Zhao H."/>
            <person name="Xu D."/>
            <person name="Zhang Y."/>
        </authorList>
    </citation>
    <scope>NUCLEOTIDE SEQUENCE [LARGE SCALE GENOMIC DNA]</scope>
    <source>
        <strain evidence="2">cv. Punajuju</strain>
        <tissue evidence="1">Leaves</tissue>
    </source>
</reference>
<organism evidence="1 2">
    <name type="scientific">Cichorium intybus</name>
    <name type="common">Chicory</name>
    <dbReference type="NCBI Taxonomy" id="13427"/>
    <lineage>
        <taxon>Eukaryota</taxon>
        <taxon>Viridiplantae</taxon>
        <taxon>Streptophyta</taxon>
        <taxon>Embryophyta</taxon>
        <taxon>Tracheophyta</taxon>
        <taxon>Spermatophyta</taxon>
        <taxon>Magnoliopsida</taxon>
        <taxon>eudicotyledons</taxon>
        <taxon>Gunneridae</taxon>
        <taxon>Pentapetalae</taxon>
        <taxon>asterids</taxon>
        <taxon>campanulids</taxon>
        <taxon>Asterales</taxon>
        <taxon>Asteraceae</taxon>
        <taxon>Cichorioideae</taxon>
        <taxon>Cichorieae</taxon>
        <taxon>Cichoriinae</taxon>
        <taxon>Cichorium</taxon>
    </lineage>
</organism>
<keyword evidence="2" id="KW-1185">Reference proteome</keyword>